<reference evidence="1 2" key="1">
    <citation type="submission" date="2018-10" db="EMBL/GenBank/DDBJ databases">
        <title>Bradyrhizobium sp. nov., isolated from effective nodules of peanut in China.</title>
        <authorList>
            <person name="Li Y."/>
        </authorList>
    </citation>
    <scope>NUCLEOTIDE SEQUENCE [LARGE SCALE GENOMIC DNA]</scope>
    <source>
        <strain evidence="1 2">CCBAU 51781</strain>
    </source>
</reference>
<gene>
    <name evidence="1" type="ORF">EAS62_24335</name>
</gene>
<evidence type="ECO:0000313" key="2">
    <source>
        <dbReference type="Proteomes" id="UP000289946"/>
    </source>
</evidence>
<keyword evidence="2" id="KW-1185">Reference proteome</keyword>
<evidence type="ECO:0000313" key="1">
    <source>
        <dbReference type="EMBL" id="RXG91611.1"/>
    </source>
</evidence>
<dbReference type="EMBL" id="RDRA01000014">
    <property type="protein sequence ID" value="RXG91611.1"/>
    <property type="molecule type" value="Genomic_DNA"/>
</dbReference>
<accession>A0ABY0DG85</accession>
<protein>
    <submittedName>
        <fullName evidence="1">Uncharacterized protein</fullName>
    </submittedName>
</protein>
<comment type="caution">
    <text evidence="1">The sequence shown here is derived from an EMBL/GenBank/DDBJ whole genome shotgun (WGS) entry which is preliminary data.</text>
</comment>
<name>A0ABY0DG85_9BRAD</name>
<sequence>MRRDLRAMIIARIRVAGLQSGGWSLDAYHHLVSSGVEPDSAIQAMQLFVDEVVAMKEARRKTLPQMVQLKVTEGDERTR</sequence>
<dbReference type="Proteomes" id="UP000289946">
    <property type="component" value="Unassembled WGS sequence"/>
</dbReference>
<organism evidence="1 2">
    <name type="scientific">Bradyrhizobium zhanjiangense</name>
    <dbReference type="NCBI Taxonomy" id="1325107"/>
    <lineage>
        <taxon>Bacteria</taxon>
        <taxon>Pseudomonadati</taxon>
        <taxon>Pseudomonadota</taxon>
        <taxon>Alphaproteobacteria</taxon>
        <taxon>Hyphomicrobiales</taxon>
        <taxon>Nitrobacteraceae</taxon>
        <taxon>Bradyrhizobium</taxon>
    </lineage>
</organism>
<proteinExistence type="predicted"/>